<accession>F6SCG1</accession>
<dbReference type="GO" id="GO:0005524">
    <property type="term" value="F:ATP binding"/>
    <property type="evidence" value="ECO:0007669"/>
    <property type="project" value="UniProtKB-KW"/>
</dbReference>
<evidence type="ECO:0000313" key="12">
    <source>
        <dbReference type="Ensembl" id="ENSCINP00000005932.3"/>
    </source>
</evidence>
<reference evidence="12" key="2">
    <citation type="submission" date="2025-08" db="UniProtKB">
        <authorList>
            <consortium name="Ensembl"/>
        </authorList>
    </citation>
    <scope>IDENTIFICATION</scope>
</reference>
<evidence type="ECO:0000256" key="1">
    <source>
        <dbReference type="ARBA" id="ARBA00001936"/>
    </source>
</evidence>
<keyword evidence="13" id="KW-1185">Reference proteome</keyword>
<dbReference type="InterPro" id="IPR041211">
    <property type="entry name" value="RLIG1"/>
</dbReference>
<proteinExistence type="predicted"/>
<evidence type="ECO:0000256" key="8">
    <source>
        <dbReference type="ARBA" id="ARBA00034038"/>
    </source>
</evidence>
<dbReference type="AlphaFoldDB" id="F6SCG1"/>
<dbReference type="GO" id="GO:0000302">
    <property type="term" value="P:response to reactive oxygen species"/>
    <property type="evidence" value="ECO:0007669"/>
    <property type="project" value="InterPro"/>
</dbReference>
<keyword evidence="4" id="KW-0436">Ligase</keyword>
<evidence type="ECO:0000256" key="10">
    <source>
        <dbReference type="ARBA" id="ARBA00035432"/>
    </source>
</evidence>
<evidence type="ECO:0000256" key="2">
    <source>
        <dbReference type="ARBA" id="ARBA00001946"/>
    </source>
</evidence>
<keyword evidence="6" id="KW-0692">RNA repair</keyword>
<dbReference type="InParanoid" id="F6SCG1"/>
<dbReference type="GO" id="GO:0042245">
    <property type="term" value="P:RNA repair"/>
    <property type="evidence" value="ECO:0007669"/>
    <property type="project" value="UniProtKB-KW"/>
</dbReference>
<name>F6SCG1_CIOIN</name>
<evidence type="ECO:0000256" key="3">
    <source>
        <dbReference type="ARBA" id="ARBA00012724"/>
    </source>
</evidence>
<comment type="function">
    <text evidence="11">Functions as an RNA ligase, in vitro. The ligation reaction entails three nucleotidyl transfer steps. In the first step, the RNA ligase reacts with ATP in the absence of nucleic acid to form a covalent ligase-AMP intermediate and release pyrophosphate. In step 2, the ligase-AMP binds to the nucleic acid and transfers the adenylate to the 5'-PO4 terminus to form an adenylylated intermediate. In step 3, the RNA ligase directs the attack of the 3'-OH on the 5'-phosphoanhydride linkage, resulting in a repaired 3'-5' phosphodiester and release of AMP. Exhibits selectivity for single-stranded RNA substrates and may not have nick-sealing activity on double-stranded DNA-RNA hybrids. May play a role in maintaining RNA integrity under stress conditions, for example in response to reactive oxygen species (ROS).</text>
</comment>
<evidence type="ECO:0000256" key="11">
    <source>
        <dbReference type="ARBA" id="ARBA00045151"/>
    </source>
</evidence>
<evidence type="ECO:0000256" key="4">
    <source>
        <dbReference type="ARBA" id="ARBA00022598"/>
    </source>
</evidence>
<dbReference type="PANTHER" id="PTHR31219:SF2">
    <property type="entry name" value="RNA LIGASE 1"/>
    <property type="match status" value="1"/>
</dbReference>
<dbReference type="GeneTree" id="ENSGT00500000044938"/>
<comment type="catalytic activity">
    <reaction evidence="8">
        <text>ATP + (ribonucleotide)n-3'-hydroxyl + 5'-phospho-(ribonucleotide)m = (ribonucleotide)n+m + AMP + diphosphate.</text>
        <dbReference type="EC" id="6.5.1.3"/>
    </reaction>
</comment>
<dbReference type="PANTHER" id="PTHR31219">
    <property type="entry name" value="CHROMOSOME 28 C12ORF29 HOMOLOG"/>
    <property type="match status" value="1"/>
</dbReference>
<dbReference type="GO" id="GO:0003972">
    <property type="term" value="F:RNA ligase (ATP) activity"/>
    <property type="evidence" value="ECO:0007669"/>
    <property type="project" value="UniProtKB-EC"/>
</dbReference>
<comment type="cofactor">
    <cofactor evidence="1">
        <name>Mn(2+)</name>
        <dbReference type="ChEBI" id="CHEBI:29035"/>
    </cofactor>
</comment>
<dbReference type="Ensembl" id="ENSCINT00000005932.3">
    <property type="protein sequence ID" value="ENSCINP00000005932.3"/>
    <property type="gene ID" value="ENSCING00000002912.3"/>
</dbReference>
<keyword evidence="5" id="KW-0547">Nucleotide-binding</keyword>
<dbReference type="EC" id="6.5.1.3" evidence="3"/>
<dbReference type="OMA" id="KQFMYSA"/>
<keyword evidence="7" id="KW-0067">ATP-binding</keyword>
<evidence type="ECO:0000256" key="7">
    <source>
        <dbReference type="ARBA" id="ARBA00022840"/>
    </source>
</evidence>
<evidence type="ECO:0000313" key="13">
    <source>
        <dbReference type="Proteomes" id="UP000008144"/>
    </source>
</evidence>
<reference evidence="12" key="3">
    <citation type="submission" date="2025-09" db="UniProtKB">
        <authorList>
            <consortium name="Ensembl"/>
        </authorList>
    </citation>
    <scope>IDENTIFICATION</scope>
</reference>
<evidence type="ECO:0000256" key="5">
    <source>
        <dbReference type="ARBA" id="ARBA00022741"/>
    </source>
</evidence>
<dbReference type="Proteomes" id="UP000008144">
    <property type="component" value="Unassembled WGS sequence"/>
</dbReference>
<sequence>MAAHNKHCVQSKIDCLFETEVQQLPSNKRLGQNYRVVATKVVAQSAIESGIEHSVATEKLDGTCCYIDAYQGKLVLCARLDRKPNKSTEKKFKKFQNEKRGKEPKYEWKYPDDMKVVPPCWYPAHGVRREGGMVQPDGNGHVPGWVPISSDARQYCWHQNAIIDDRALVLLRNTDGLVVTTLPLSKLAGKTFELIGTNINGNPYGLGSKASPFHILVEHGSFQITNPPRLDYDVIKDWLSASGTIEGIVWHCDDGQMFKVHRHHLNLSWPIKKQEDCDVIMPLLCQIPVTIDIEQSIVTKQTQISKLMKLNRKMFSSLVDILLDR</sequence>
<dbReference type="Pfam" id="PF17720">
    <property type="entry name" value="RLIG1"/>
    <property type="match status" value="1"/>
</dbReference>
<reference evidence="13" key="1">
    <citation type="journal article" date="2002" name="Science">
        <title>The draft genome of Ciona intestinalis: insights into chordate and vertebrate origins.</title>
        <authorList>
            <person name="Dehal P."/>
            <person name="Satou Y."/>
            <person name="Campbell R.K."/>
            <person name="Chapman J."/>
            <person name="Degnan B."/>
            <person name="De Tomaso A."/>
            <person name="Davidson B."/>
            <person name="Di Gregorio A."/>
            <person name="Gelpke M."/>
            <person name="Goodstein D.M."/>
            <person name="Harafuji N."/>
            <person name="Hastings K.E."/>
            <person name="Ho I."/>
            <person name="Hotta K."/>
            <person name="Huang W."/>
            <person name="Kawashima T."/>
            <person name="Lemaire P."/>
            <person name="Martinez D."/>
            <person name="Meinertzhagen I.A."/>
            <person name="Necula S."/>
            <person name="Nonaka M."/>
            <person name="Putnam N."/>
            <person name="Rash S."/>
            <person name="Saiga H."/>
            <person name="Satake M."/>
            <person name="Terry A."/>
            <person name="Yamada L."/>
            <person name="Wang H.G."/>
            <person name="Awazu S."/>
            <person name="Azumi K."/>
            <person name="Boore J."/>
            <person name="Branno M."/>
            <person name="Chin-Bow S."/>
            <person name="DeSantis R."/>
            <person name="Doyle S."/>
            <person name="Francino P."/>
            <person name="Keys D.N."/>
            <person name="Haga S."/>
            <person name="Hayashi H."/>
            <person name="Hino K."/>
            <person name="Imai K.S."/>
            <person name="Inaba K."/>
            <person name="Kano S."/>
            <person name="Kobayashi K."/>
            <person name="Kobayashi M."/>
            <person name="Lee B.I."/>
            <person name="Makabe K.W."/>
            <person name="Manohar C."/>
            <person name="Matassi G."/>
            <person name="Medina M."/>
            <person name="Mochizuki Y."/>
            <person name="Mount S."/>
            <person name="Morishita T."/>
            <person name="Miura S."/>
            <person name="Nakayama A."/>
            <person name="Nishizaka S."/>
            <person name="Nomoto H."/>
            <person name="Ohta F."/>
            <person name="Oishi K."/>
            <person name="Rigoutsos I."/>
            <person name="Sano M."/>
            <person name="Sasaki A."/>
            <person name="Sasakura Y."/>
            <person name="Shoguchi E."/>
            <person name="Shin-i T."/>
            <person name="Spagnuolo A."/>
            <person name="Stainier D."/>
            <person name="Suzuki M.M."/>
            <person name="Tassy O."/>
            <person name="Takatori N."/>
            <person name="Tokuoka M."/>
            <person name="Yagi K."/>
            <person name="Yoshizaki F."/>
            <person name="Wada S."/>
            <person name="Zhang C."/>
            <person name="Hyatt P.D."/>
            <person name="Larimer F."/>
            <person name="Detter C."/>
            <person name="Doggett N."/>
            <person name="Glavina T."/>
            <person name="Hawkins T."/>
            <person name="Richardson P."/>
            <person name="Lucas S."/>
            <person name="Kohara Y."/>
            <person name="Levine M."/>
            <person name="Satoh N."/>
            <person name="Rokhsar D.S."/>
        </authorList>
    </citation>
    <scope>NUCLEOTIDE SEQUENCE [LARGE SCALE GENOMIC DNA]</scope>
</reference>
<comment type="cofactor">
    <cofactor evidence="2">
        <name>Mg(2+)</name>
        <dbReference type="ChEBI" id="CHEBI:18420"/>
    </cofactor>
</comment>
<evidence type="ECO:0000256" key="9">
    <source>
        <dbReference type="ARBA" id="ARBA00035168"/>
    </source>
</evidence>
<evidence type="ECO:0000256" key="6">
    <source>
        <dbReference type="ARBA" id="ARBA00022800"/>
    </source>
</evidence>
<dbReference type="HOGENOM" id="CLU_074918_0_0_1"/>
<organism evidence="12 13">
    <name type="scientific">Ciona intestinalis</name>
    <name type="common">Transparent sea squirt</name>
    <name type="synonym">Ascidia intestinalis</name>
    <dbReference type="NCBI Taxonomy" id="7719"/>
    <lineage>
        <taxon>Eukaryota</taxon>
        <taxon>Metazoa</taxon>
        <taxon>Chordata</taxon>
        <taxon>Tunicata</taxon>
        <taxon>Ascidiacea</taxon>
        <taxon>Phlebobranchia</taxon>
        <taxon>Cionidae</taxon>
        <taxon>Ciona</taxon>
    </lineage>
</organism>
<protein>
    <recommendedName>
        <fullName evidence="9">RNA ligase 1</fullName>
        <ecNumber evidence="3">6.5.1.3</ecNumber>
    </recommendedName>
    <alternativeName>
        <fullName evidence="10">RNA ligase</fullName>
    </alternativeName>
</protein>